<dbReference type="EMBL" id="JAATJA010000001">
    <property type="protein sequence ID" value="NJB66682.1"/>
    <property type="molecule type" value="Genomic_DNA"/>
</dbReference>
<dbReference type="Proteomes" id="UP000580856">
    <property type="component" value="Unassembled WGS sequence"/>
</dbReference>
<proteinExistence type="predicted"/>
<comment type="caution">
    <text evidence="1">The sequence shown here is derived from an EMBL/GenBank/DDBJ whole genome shotgun (WGS) entry which is preliminary data.</text>
</comment>
<reference evidence="1 2" key="1">
    <citation type="submission" date="2020-03" db="EMBL/GenBank/DDBJ databases">
        <title>Genomic Encyclopedia of Type Strains, Phase IV (KMG-IV): sequencing the most valuable type-strain genomes for metagenomic binning, comparative biology and taxonomic classification.</title>
        <authorList>
            <person name="Goeker M."/>
        </authorList>
    </citation>
    <scope>NUCLEOTIDE SEQUENCE [LARGE SCALE GENOMIC DNA]</scope>
    <source>
        <strain evidence="1 2">DSM 24233</strain>
    </source>
</reference>
<dbReference type="AlphaFoldDB" id="A0A846QJM4"/>
<protein>
    <submittedName>
        <fullName evidence="1">Uncharacterized protein</fullName>
    </submittedName>
</protein>
<dbReference type="RefSeq" id="WP_167939799.1">
    <property type="nucleotide sequence ID" value="NZ_JAATJA010000001.1"/>
</dbReference>
<organism evidence="1 2">
    <name type="scientific">Desulfobaculum xiamenense</name>
    <dbReference type="NCBI Taxonomy" id="995050"/>
    <lineage>
        <taxon>Bacteria</taxon>
        <taxon>Pseudomonadati</taxon>
        <taxon>Thermodesulfobacteriota</taxon>
        <taxon>Desulfovibrionia</taxon>
        <taxon>Desulfovibrionales</taxon>
        <taxon>Desulfovibrionaceae</taxon>
        <taxon>Desulfobaculum</taxon>
    </lineage>
</organism>
<evidence type="ECO:0000313" key="2">
    <source>
        <dbReference type="Proteomes" id="UP000580856"/>
    </source>
</evidence>
<evidence type="ECO:0000313" key="1">
    <source>
        <dbReference type="EMBL" id="NJB66682.1"/>
    </source>
</evidence>
<accession>A0A846QJM4</accession>
<gene>
    <name evidence="1" type="ORF">GGQ74_000322</name>
</gene>
<keyword evidence="2" id="KW-1185">Reference proteome</keyword>
<name>A0A846QJM4_9BACT</name>
<sequence>MSVESTVGRTRYEGNGSATGFPVGFSFDDPAHVRVVLRRPSATVPGTMEDVDLVPDVDFLLTGDGAAGEGMVRYPRSGAPMPEGWTLTIVQNVPLTQERSWSNADAIDVREIEKADDKLTRICQQLKEEVGRCVKVAVTSDTAPADYLDEVRNASGSAQASATDAWAARGEAVAARIAAQSASAEAVSARNAAGAHRTAAQAALAETKSVADAGKAAITDARSQAEHAVSTLRGQAVGDIFAARGEAENAVATLRTQAENAVKATRDAAKADVTETGNQTAAQVRAEGTAQVGQVKAESTAAQRAIANAESACQDRQTILNTALADLIAGRAVGTEGKWRLVAMETVVCDFMAWIDHYSVGPFTSMRIVGTHPDLTMGKVLDYLDSFGVAVGYVTSDSGAMYEVFRALPTTFHIHPKHGDVASDFTAGKQYTVMIFRSSSAPDDQQSGDLDVADIFLGGRIESLYNDEYVAGVYASGCSGWAVGGTAYNNTYDSATNVVTTDPTASDEDSGKTFIYRLATPVTANRVRITGELLATSGAGSINIIGNGPDLHCGYGVTGWSKGSTTTVEITLPTAIVFEYFYLFSNIKSVVDHLRIDRIEFRLVDAPDLSLLAVGDDAVLNPAYWEGKTWKSQLLGDAIFSASIVGLKLARKKFGNAMAVEFLTADRTWLASPKCVWPPSGVGHTEDDVQNKIFFDAGQVYAALGYASAEDMRLNSAVRVRYKTRARVLQPIHYPYTPVVVPWHALYVNGSAEPTVAQFAWNLINSVQTFNSNATRRYAAKRIDVREPTQYVGKVYVDGIVRDGAANDNAVLLHVHLYAQGGTYRVGVLFSELVIDNTRLGFGGLLSAISNVITKIDDNGNTVLCGYMSYDTGIAVA</sequence>